<gene>
    <name evidence="1" type="ORF">FEM48_Zijuj05G0051900</name>
</gene>
<sequence length="123" mass="13815">MAPFWAVSLSPCSLLWRPKLVAVDSPPTGIDMSDQYEELLCMKFNSINFTPITDLPVESLYHMLLPFSRIIDEKPGDPWDLLRIAIYALGAAMRVAHPIVPVPETKRCLQPGLPWFPGHANET</sequence>
<dbReference type="AlphaFoldDB" id="A0A978VD04"/>
<dbReference type="EMBL" id="JAEACU010000005">
    <property type="protein sequence ID" value="KAH7528243.1"/>
    <property type="molecule type" value="Genomic_DNA"/>
</dbReference>
<reference evidence="1" key="1">
    <citation type="journal article" date="2021" name="Front. Plant Sci.">
        <title>Chromosome-Scale Genome Assembly for Chinese Sour Jujube and Insights Into Its Genome Evolution and Domestication Signature.</title>
        <authorList>
            <person name="Shen L.-Y."/>
            <person name="Luo H."/>
            <person name="Wang X.-L."/>
            <person name="Wang X.-M."/>
            <person name="Qiu X.-J."/>
            <person name="Liu H."/>
            <person name="Zhou S.-S."/>
            <person name="Jia K.-H."/>
            <person name="Nie S."/>
            <person name="Bao Y.-T."/>
            <person name="Zhang R.-G."/>
            <person name="Yun Q.-Z."/>
            <person name="Chai Y.-H."/>
            <person name="Lu J.-Y."/>
            <person name="Li Y."/>
            <person name="Zhao S.-W."/>
            <person name="Mao J.-F."/>
            <person name="Jia S.-G."/>
            <person name="Mao Y.-M."/>
        </authorList>
    </citation>
    <scope>NUCLEOTIDE SEQUENCE</scope>
    <source>
        <strain evidence="1">AT0</strain>
        <tissue evidence="1">Leaf</tissue>
    </source>
</reference>
<evidence type="ECO:0000313" key="2">
    <source>
        <dbReference type="Proteomes" id="UP000813462"/>
    </source>
</evidence>
<organism evidence="1 2">
    <name type="scientific">Ziziphus jujuba var. spinosa</name>
    <dbReference type="NCBI Taxonomy" id="714518"/>
    <lineage>
        <taxon>Eukaryota</taxon>
        <taxon>Viridiplantae</taxon>
        <taxon>Streptophyta</taxon>
        <taxon>Embryophyta</taxon>
        <taxon>Tracheophyta</taxon>
        <taxon>Spermatophyta</taxon>
        <taxon>Magnoliopsida</taxon>
        <taxon>eudicotyledons</taxon>
        <taxon>Gunneridae</taxon>
        <taxon>Pentapetalae</taxon>
        <taxon>rosids</taxon>
        <taxon>fabids</taxon>
        <taxon>Rosales</taxon>
        <taxon>Rhamnaceae</taxon>
        <taxon>Paliureae</taxon>
        <taxon>Ziziphus</taxon>
    </lineage>
</organism>
<comment type="caution">
    <text evidence="1">The sequence shown here is derived from an EMBL/GenBank/DDBJ whole genome shotgun (WGS) entry which is preliminary data.</text>
</comment>
<protein>
    <submittedName>
        <fullName evidence="1">Uncharacterized protein</fullName>
    </submittedName>
</protein>
<proteinExistence type="predicted"/>
<name>A0A978VD04_ZIZJJ</name>
<evidence type="ECO:0000313" key="1">
    <source>
        <dbReference type="EMBL" id="KAH7528243.1"/>
    </source>
</evidence>
<dbReference type="Proteomes" id="UP000813462">
    <property type="component" value="Unassembled WGS sequence"/>
</dbReference>
<accession>A0A978VD04</accession>